<evidence type="ECO:0000313" key="7">
    <source>
        <dbReference type="Proteomes" id="UP000193642"/>
    </source>
</evidence>
<comment type="function">
    <text evidence="3">Regulates mitochondrial small subunit maturation by controlling 15S rRNA 5'-end processing. Localizes to the 5' precursor of the 15S rRNA in a position that is subsequently occupied by mS47 in the mature yeast mtSSU. Uses structure and sequence-specific RNA recognition, binding to a single-stranded region of the precursor and specifically recognizing bases -6 to -1. The exchange of Ccm1 for mS47 is coupled to the irreversible removal of precursor rRNA that is accompanied by conformational changes of the mitoribosomal proteins uS5m and mS26. These conformational changes signal completion of 5'-end rRNA processing through protection of the mature 5'-end of the 15S rRNA and stabilization of mS47. The removal of the 5' precursor together with the dissociation of Ccm1 may be catalyzed by the 5'-3' exoribonuclease Pet127. Involved in the specific removal of group I introns in mitochondrial encoded transcripts.</text>
</comment>
<dbReference type="InterPro" id="IPR011990">
    <property type="entry name" value="TPR-like_helical_dom_sf"/>
</dbReference>
<protein>
    <recommendedName>
        <fullName evidence="8">Pentacotripeptide-repeat region of PRORP domain-containing protein</fullName>
    </recommendedName>
</protein>
<comment type="caution">
    <text evidence="6">The sequence shown here is derived from an EMBL/GenBank/DDBJ whole genome shotgun (WGS) entry which is preliminary data.</text>
</comment>
<dbReference type="Proteomes" id="UP000193642">
    <property type="component" value="Unassembled WGS sequence"/>
</dbReference>
<comment type="similarity">
    <text evidence="1">Belongs to the CCM1 family.</text>
</comment>
<gene>
    <name evidence="6" type="ORF">BCR33DRAFT_458144</name>
</gene>
<dbReference type="Pfam" id="PF01535">
    <property type="entry name" value="PPR"/>
    <property type="match status" value="1"/>
</dbReference>
<evidence type="ECO:0000313" key="6">
    <source>
        <dbReference type="EMBL" id="ORY51544.1"/>
    </source>
</evidence>
<dbReference type="EMBL" id="MCGO01000005">
    <property type="protein sequence ID" value="ORY51544.1"/>
    <property type="molecule type" value="Genomic_DNA"/>
</dbReference>
<comment type="subunit">
    <text evidence="4">Binds to mitochondrial small subunit 15S rRNA.</text>
</comment>
<accession>A0A1Y2CXH4</accession>
<keyword evidence="2" id="KW-0677">Repeat</keyword>
<dbReference type="PANTHER" id="PTHR47447:SF17">
    <property type="entry name" value="OS12G0638900 PROTEIN"/>
    <property type="match status" value="1"/>
</dbReference>
<dbReference type="InterPro" id="IPR002885">
    <property type="entry name" value="PPR_rpt"/>
</dbReference>
<evidence type="ECO:0000256" key="1">
    <source>
        <dbReference type="ARBA" id="ARBA00006192"/>
    </source>
</evidence>
<keyword evidence="7" id="KW-1185">Reference proteome</keyword>
<feature type="repeat" description="PPR" evidence="5">
    <location>
        <begin position="29"/>
        <end position="63"/>
    </location>
</feature>
<reference evidence="6 7" key="1">
    <citation type="submission" date="2016-07" db="EMBL/GenBank/DDBJ databases">
        <title>Pervasive Adenine N6-methylation of Active Genes in Fungi.</title>
        <authorList>
            <consortium name="DOE Joint Genome Institute"/>
            <person name="Mondo S.J."/>
            <person name="Dannebaum R.O."/>
            <person name="Kuo R.C."/>
            <person name="Labutti K."/>
            <person name="Haridas S."/>
            <person name="Kuo A."/>
            <person name="Salamov A."/>
            <person name="Ahrendt S.R."/>
            <person name="Lipzen A."/>
            <person name="Sullivan W."/>
            <person name="Andreopoulos W.B."/>
            <person name="Clum A."/>
            <person name="Lindquist E."/>
            <person name="Daum C."/>
            <person name="Ramamoorthy G.K."/>
            <person name="Gryganskyi A."/>
            <person name="Culley D."/>
            <person name="Magnuson J.K."/>
            <person name="James T.Y."/>
            <person name="O'Malley M.A."/>
            <person name="Stajich J.E."/>
            <person name="Spatafora J.W."/>
            <person name="Visel A."/>
            <person name="Grigoriev I.V."/>
        </authorList>
    </citation>
    <scope>NUCLEOTIDE SEQUENCE [LARGE SCALE GENOMIC DNA]</scope>
    <source>
        <strain evidence="6 7">JEL800</strain>
    </source>
</reference>
<evidence type="ECO:0000256" key="5">
    <source>
        <dbReference type="PROSITE-ProRule" id="PRU00708"/>
    </source>
</evidence>
<dbReference type="NCBIfam" id="TIGR00756">
    <property type="entry name" value="PPR"/>
    <property type="match status" value="1"/>
</dbReference>
<evidence type="ECO:0000256" key="3">
    <source>
        <dbReference type="ARBA" id="ARBA00044493"/>
    </source>
</evidence>
<dbReference type="OrthoDB" id="2125348at2759"/>
<name>A0A1Y2CXH4_9FUNG</name>
<dbReference type="AlphaFoldDB" id="A0A1Y2CXH4"/>
<sequence>MVVEEDVQSIIQNQLVACSNFAAKPLQHNLSSFSALIKRALENGNVEEAKEWYEKLLDRGLTPNYPIFHDFLQHRTSTSVTNDFAWVLSEMERFKTRPSIVTVSILSTGYANENNWDKVHEIHETWCASGNVTPDAVYYNGLLRVAAGQGNVAQVKRLSMLMQERGFQKPCSRFRIGFALLCGIIEGSIRICGWYRRLSMSLTW</sequence>
<dbReference type="PANTHER" id="PTHR47447">
    <property type="entry name" value="OS03G0856100 PROTEIN"/>
    <property type="match status" value="1"/>
</dbReference>
<evidence type="ECO:0008006" key="8">
    <source>
        <dbReference type="Google" id="ProtNLM"/>
    </source>
</evidence>
<organism evidence="6 7">
    <name type="scientific">Rhizoclosmatium globosum</name>
    <dbReference type="NCBI Taxonomy" id="329046"/>
    <lineage>
        <taxon>Eukaryota</taxon>
        <taxon>Fungi</taxon>
        <taxon>Fungi incertae sedis</taxon>
        <taxon>Chytridiomycota</taxon>
        <taxon>Chytridiomycota incertae sedis</taxon>
        <taxon>Chytridiomycetes</taxon>
        <taxon>Chytridiales</taxon>
        <taxon>Chytriomycetaceae</taxon>
        <taxon>Rhizoclosmatium</taxon>
    </lineage>
</organism>
<evidence type="ECO:0000256" key="4">
    <source>
        <dbReference type="ARBA" id="ARBA00044511"/>
    </source>
</evidence>
<dbReference type="Gene3D" id="1.25.40.10">
    <property type="entry name" value="Tetratricopeptide repeat domain"/>
    <property type="match status" value="2"/>
</dbReference>
<dbReference type="STRING" id="329046.A0A1Y2CXH4"/>
<dbReference type="PROSITE" id="PS51375">
    <property type="entry name" value="PPR"/>
    <property type="match status" value="1"/>
</dbReference>
<proteinExistence type="inferred from homology"/>
<evidence type="ECO:0000256" key="2">
    <source>
        <dbReference type="ARBA" id="ARBA00022737"/>
    </source>
</evidence>